<gene>
    <name evidence="2" type="ORF">ENN26_03400</name>
</gene>
<evidence type="ECO:0000256" key="1">
    <source>
        <dbReference type="SAM" id="Coils"/>
    </source>
</evidence>
<keyword evidence="1" id="KW-0175">Coiled coil</keyword>
<accession>A0A7C1GKB2</accession>
<proteinExistence type="predicted"/>
<comment type="caution">
    <text evidence="2">The sequence shown here is derived from an EMBL/GenBank/DDBJ whole genome shotgun (WGS) entry which is preliminary data.</text>
</comment>
<feature type="coiled-coil region" evidence="1">
    <location>
        <begin position="17"/>
        <end position="82"/>
    </location>
</feature>
<name>A0A7C1GKB2_9CREN</name>
<protein>
    <submittedName>
        <fullName evidence="2">Uncharacterized protein</fullName>
    </submittedName>
</protein>
<evidence type="ECO:0000313" key="2">
    <source>
        <dbReference type="EMBL" id="HDP14810.1"/>
    </source>
</evidence>
<dbReference type="AlphaFoldDB" id="A0A7C1GKB2"/>
<sequence length="83" mass="9954">MGATQLEPWREELRKFLIGLRIEVEKMEKIYEDYKRLVAELEEMKKRIDNLLVVLGMPCAQREQLLKQAENIQKQLSYMKSQL</sequence>
<organism evidence="2">
    <name type="scientific">Thermofilum adornatum</name>
    <dbReference type="NCBI Taxonomy" id="1365176"/>
    <lineage>
        <taxon>Archaea</taxon>
        <taxon>Thermoproteota</taxon>
        <taxon>Thermoprotei</taxon>
        <taxon>Thermofilales</taxon>
        <taxon>Thermofilaceae</taxon>
        <taxon>Thermofilum</taxon>
    </lineage>
</organism>
<dbReference type="EMBL" id="DSAY01000065">
    <property type="protein sequence ID" value="HDP14810.1"/>
    <property type="molecule type" value="Genomic_DNA"/>
</dbReference>
<reference evidence="2" key="1">
    <citation type="journal article" date="2020" name="mSystems">
        <title>Genome- and Community-Level Interaction Insights into Carbon Utilization and Element Cycling Functions of Hydrothermarchaeota in Hydrothermal Sediment.</title>
        <authorList>
            <person name="Zhou Z."/>
            <person name="Liu Y."/>
            <person name="Xu W."/>
            <person name="Pan J."/>
            <person name="Luo Z.H."/>
            <person name="Li M."/>
        </authorList>
    </citation>
    <scope>NUCLEOTIDE SEQUENCE [LARGE SCALE GENOMIC DNA]</scope>
    <source>
        <strain evidence="2">SpSt-116</strain>
    </source>
</reference>